<evidence type="ECO:0000259" key="1">
    <source>
        <dbReference type="Pfam" id="PF26355"/>
    </source>
</evidence>
<dbReference type="AlphaFoldDB" id="A0A7C3VFH8"/>
<protein>
    <recommendedName>
        <fullName evidence="1">vWA-MoxR associated protein N-terminal HTH domain-containing protein</fullName>
    </recommendedName>
</protein>
<feature type="domain" description="vWA-MoxR associated protein N-terminal HTH" evidence="1">
    <location>
        <begin position="1"/>
        <end position="84"/>
    </location>
</feature>
<gene>
    <name evidence="2" type="ORF">ENR15_05265</name>
</gene>
<proteinExistence type="predicted"/>
<accession>A0A7C3VFH8</accession>
<dbReference type="EMBL" id="DSPX01000048">
    <property type="protein sequence ID" value="HGG00072.1"/>
    <property type="molecule type" value="Genomic_DNA"/>
</dbReference>
<dbReference type="InterPro" id="IPR058651">
    <property type="entry name" value="HTH_VMAP-M9"/>
</dbReference>
<name>A0A7C3VFH8_9CYAN</name>
<dbReference type="Pfam" id="PF26355">
    <property type="entry name" value="HTH_VMAP-M9"/>
    <property type="match status" value="1"/>
</dbReference>
<sequence>MDWQAVLQTIDELLFQQTGKHLDNLQREILQGVLNGEKYREIAQRYKCTPGHVKDEGAELWHILSEVFGEELNKSNFSATVERLGIANYQSPIIGNHVRVNNINLFSNSETAELDKTEAVNPESNEENFSPGNAVDKVLQTKLKTVERLAQLGLNTEQIAEAVDLPLSEVKAAME</sequence>
<comment type="caution">
    <text evidence="2">The sequence shown here is derived from an EMBL/GenBank/DDBJ whole genome shotgun (WGS) entry which is preliminary data.</text>
</comment>
<reference evidence="2" key="1">
    <citation type="journal article" date="2020" name="mSystems">
        <title>Genome- and Community-Level Interaction Insights into Carbon Utilization and Element Cycling Functions of Hydrothermarchaeota in Hydrothermal Sediment.</title>
        <authorList>
            <person name="Zhou Z."/>
            <person name="Liu Y."/>
            <person name="Xu W."/>
            <person name="Pan J."/>
            <person name="Luo Z.H."/>
            <person name="Li M."/>
        </authorList>
    </citation>
    <scope>NUCLEOTIDE SEQUENCE [LARGE SCALE GENOMIC DNA]</scope>
    <source>
        <strain evidence="2">SpSt-374</strain>
    </source>
</reference>
<evidence type="ECO:0000313" key="2">
    <source>
        <dbReference type="EMBL" id="HGG00072.1"/>
    </source>
</evidence>
<organism evidence="2">
    <name type="scientific">Planktothricoides sp. SpSt-374</name>
    <dbReference type="NCBI Taxonomy" id="2282167"/>
    <lineage>
        <taxon>Bacteria</taxon>
        <taxon>Bacillati</taxon>
        <taxon>Cyanobacteriota</taxon>
        <taxon>Cyanophyceae</taxon>
        <taxon>Oscillatoriophycideae</taxon>
        <taxon>Oscillatoriales</taxon>
        <taxon>Oscillatoriaceae</taxon>
        <taxon>Planktothricoides</taxon>
    </lineage>
</organism>